<proteinExistence type="predicted"/>
<dbReference type="AlphaFoldDB" id="A0A1U7N6N9"/>
<dbReference type="EMBL" id="MKZS01000001">
    <property type="protein sequence ID" value="OLT61595.1"/>
    <property type="molecule type" value="Genomic_DNA"/>
</dbReference>
<evidence type="ECO:0000313" key="2">
    <source>
        <dbReference type="Proteomes" id="UP000186657"/>
    </source>
</evidence>
<dbReference type="RefSeq" id="WP_075902844.1">
    <property type="nucleotide sequence ID" value="NZ_MKZS01000001.1"/>
</dbReference>
<gene>
    <name evidence="1" type="ORF">BJP37_23825</name>
</gene>
<organism evidence="1 2">
    <name type="scientific">Moorena bouillonii PNG</name>
    <dbReference type="NCBI Taxonomy" id="568701"/>
    <lineage>
        <taxon>Bacteria</taxon>
        <taxon>Bacillati</taxon>
        <taxon>Cyanobacteriota</taxon>
        <taxon>Cyanophyceae</taxon>
        <taxon>Coleofasciculales</taxon>
        <taxon>Coleofasciculaceae</taxon>
        <taxon>Moorena</taxon>
    </lineage>
</organism>
<name>A0A1U7N6N9_9CYAN</name>
<sequence>MTRSRSWLKPGDLVLLPLEYEHYIHDGKPSNLFTDYVLSRDPEYLLSLNLIDQVRFISAISLKRVQQGIVAKFKTLQSRNSAYQSPTINEYGDETANRKADMTQKEIKTIAKITSNKKISESITSSQGMSSIIKFINWCKNQKIKVIATWPNRI</sequence>
<protein>
    <submittedName>
        <fullName evidence="1">Uncharacterized protein</fullName>
    </submittedName>
</protein>
<accession>A0A1U7N6N9</accession>
<reference evidence="1 2" key="1">
    <citation type="submission" date="2016-10" db="EMBL/GenBank/DDBJ databases">
        <title>Comparative genomics uncovers the prolific and rare metabolic potential of the cyanobacterial genus Moorea.</title>
        <authorList>
            <person name="Leao T."/>
            <person name="Castelao G."/>
            <person name="Korobeynikov A."/>
            <person name="Monroe E.A."/>
            <person name="Podell S."/>
            <person name="Glukhov E."/>
            <person name="Allen E."/>
            <person name="Gerwick W.H."/>
            <person name="Gerwick L."/>
        </authorList>
    </citation>
    <scope>NUCLEOTIDE SEQUENCE [LARGE SCALE GENOMIC DNA]</scope>
    <source>
        <strain evidence="1 2">PNG5-198</strain>
    </source>
</reference>
<evidence type="ECO:0000313" key="1">
    <source>
        <dbReference type="EMBL" id="OLT61595.1"/>
    </source>
</evidence>
<comment type="caution">
    <text evidence="1">The sequence shown here is derived from an EMBL/GenBank/DDBJ whole genome shotgun (WGS) entry which is preliminary data.</text>
</comment>
<keyword evidence="2" id="KW-1185">Reference proteome</keyword>
<dbReference type="Proteomes" id="UP000186657">
    <property type="component" value="Unassembled WGS sequence"/>
</dbReference>